<gene>
    <name evidence="2" type="ORF">EJ05DRAFT_296947</name>
</gene>
<evidence type="ECO:0000313" key="3">
    <source>
        <dbReference type="Proteomes" id="UP000799437"/>
    </source>
</evidence>
<dbReference type="AlphaFoldDB" id="A0A6A6VQR9"/>
<organism evidence="2 3">
    <name type="scientific">Pseudovirgaria hyperparasitica</name>
    <dbReference type="NCBI Taxonomy" id="470096"/>
    <lineage>
        <taxon>Eukaryota</taxon>
        <taxon>Fungi</taxon>
        <taxon>Dikarya</taxon>
        <taxon>Ascomycota</taxon>
        <taxon>Pezizomycotina</taxon>
        <taxon>Dothideomycetes</taxon>
        <taxon>Dothideomycetes incertae sedis</taxon>
        <taxon>Acrospermales</taxon>
        <taxon>Acrospermaceae</taxon>
        <taxon>Pseudovirgaria</taxon>
    </lineage>
</organism>
<evidence type="ECO:0000313" key="2">
    <source>
        <dbReference type="EMBL" id="KAF2752543.1"/>
    </source>
</evidence>
<dbReference type="GeneID" id="54481626"/>
<protein>
    <recommendedName>
        <fullName evidence="1">F-box domain-containing protein</fullName>
    </recommendedName>
</protein>
<dbReference type="RefSeq" id="XP_033595001.1">
    <property type="nucleotide sequence ID" value="XM_033740572.1"/>
</dbReference>
<dbReference type="EMBL" id="ML996610">
    <property type="protein sequence ID" value="KAF2752543.1"/>
    <property type="molecule type" value="Genomic_DNA"/>
</dbReference>
<dbReference type="SUPFAM" id="SSF81383">
    <property type="entry name" value="F-box domain"/>
    <property type="match status" value="1"/>
</dbReference>
<dbReference type="PROSITE" id="PS50181">
    <property type="entry name" value="FBOX"/>
    <property type="match status" value="1"/>
</dbReference>
<evidence type="ECO:0000259" key="1">
    <source>
        <dbReference type="PROSITE" id="PS50181"/>
    </source>
</evidence>
<keyword evidence="3" id="KW-1185">Reference proteome</keyword>
<proteinExistence type="predicted"/>
<dbReference type="Proteomes" id="UP000799437">
    <property type="component" value="Unassembled WGS sequence"/>
</dbReference>
<accession>A0A6A6VQR9</accession>
<dbReference type="InterPro" id="IPR036047">
    <property type="entry name" value="F-box-like_dom_sf"/>
</dbReference>
<reference evidence="2" key="1">
    <citation type="journal article" date="2020" name="Stud. Mycol.">
        <title>101 Dothideomycetes genomes: a test case for predicting lifestyles and emergence of pathogens.</title>
        <authorList>
            <person name="Haridas S."/>
            <person name="Albert R."/>
            <person name="Binder M."/>
            <person name="Bloem J."/>
            <person name="Labutti K."/>
            <person name="Salamov A."/>
            <person name="Andreopoulos B."/>
            <person name="Baker S."/>
            <person name="Barry K."/>
            <person name="Bills G."/>
            <person name="Bluhm B."/>
            <person name="Cannon C."/>
            <person name="Castanera R."/>
            <person name="Culley D."/>
            <person name="Daum C."/>
            <person name="Ezra D."/>
            <person name="Gonzalez J."/>
            <person name="Henrissat B."/>
            <person name="Kuo A."/>
            <person name="Liang C."/>
            <person name="Lipzen A."/>
            <person name="Lutzoni F."/>
            <person name="Magnuson J."/>
            <person name="Mondo S."/>
            <person name="Nolan M."/>
            <person name="Ohm R."/>
            <person name="Pangilinan J."/>
            <person name="Park H.-J."/>
            <person name="Ramirez L."/>
            <person name="Alfaro M."/>
            <person name="Sun H."/>
            <person name="Tritt A."/>
            <person name="Yoshinaga Y."/>
            <person name="Zwiers L.-H."/>
            <person name="Turgeon B."/>
            <person name="Goodwin S."/>
            <person name="Spatafora J."/>
            <person name="Crous P."/>
            <person name="Grigoriev I."/>
        </authorList>
    </citation>
    <scope>NUCLEOTIDE SEQUENCE</scope>
    <source>
        <strain evidence="2">CBS 121739</strain>
    </source>
</reference>
<sequence>MPERMLLNLPSELIFDLLNHLTINNLCEVRLVCRRMDDEVKRIVHFRVQLDLATPLHAIETLSLSRFVRQTLCIHRDTDLISWDHATSYVQRCVPNSIEAVYIDSSIPTVDEVFLRNVLNNHRTIQHIDVRRRLRSSSAWLRAILPPSVSLFYGTRQDIDALLITAHPSTITKLELGYIGKIGNRTVSLKDFETLRTLRLIGFDLQCFIELHRVVNQLKSIQIMRCTGVARFLSQIPPATRMDEFECCLHYSDTASTISAIEGFLERVRGLHKLGLNYQESTNRVRPNYIRQHSKSLRHFELTSNQHLNFLCCEAWSVVYECQSLEYLGLSIANLGPESAQIGIEWVHLLFWGLWLHLLRYPKHPTLRSFRLTGACAFYGHISHKDIEESLGKARRFLQMRLPLRMLCINPAYTDAEIEKLYEYGSPTLVPRVVLEDGEEPDGERYKKTRRSVVFLEPESLAHACSLPHLYTYPSHVLRSCNL</sequence>
<dbReference type="InterPro" id="IPR001810">
    <property type="entry name" value="F-box_dom"/>
</dbReference>
<name>A0A6A6VQR9_9PEZI</name>
<feature type="domain" description="F-box" evidence="1">
    <location>
        <begin position="3"/>
        <end position="49"/>
    </location>
</feature>
<dbReference type="SUPFAM" id="SSF52047">
    <property type="entry name" value="RNI-like"/>
    <property type="match status" value="1"/>
</dbReference>